<comment type="catalytic activity">
    <reaction evidence="8">
        <text>S-ubiquitinyl-[E2 ubiquitin-conjugating enzyme]-L-cysteine + [acceptor protein]-L-lysine = [E2 ubiquitin-conjugating enzyme]-L-cysteine + N(6)-ubiquitinyl-[acceptor protein]-L-lysine.</text>
        <dbReference type="EC" id="2.3.2.27"/>
    </reaction>
</comment>
<dbReference type="GO" id="GO:0000329">
    <property type="term" value="C:fungal-type vacuole membrane"/>
    <property type="evidence" value="ECO:0007669"/>
    <property type="project" value="UniProtKB-UniRule"/>
</dbReference>
<dbReference type="InterPro" id="IPR036322">
    <property type="entry name" value="WD40_repeat_dom_sf"/>
</dbReference>
<feature type="domain" description="PEP5/VPS11 N-terminal" evidence="10">
    <location>
        <begin position="7"/>
        <end position="317"/>
    </location>
</feature>
<dbReference type="GO" id="GO:0061630">
    <property type="term" value="F:ubiquitin protein ligase activity"/>
    <property type="evidence" value="ECO:0007669"/>
    <property type="project" value="UniProtKB-EC"/>
</dbReference>
<keyword evidence="8" id="KW-0833">Ubl conjugation pathway</keyword>
<dbReference type="EMBL" id="SPRC01000005">
    <property type="protein sequence ID" value="TIB81720.1"/>
    <property type="molecule type" value="Genomic_DNA"/>
</dbReference>
<evidence type="ECO:0000256" key="4">
    <source>
        <dbReference type="ARBA" id="ARBA00022771"/>
    </source>
</evidence>
<keyword evidence="2 8" id="KW-0813">Transport</keyword>
<dbReference type="EC" id="2.3.2.27" evidence="8"/>
<evidence type="ECO:0000256" key="1">
    <source>
        <dbReference type="ARBA" id="ARBA00004184"/>
    </source>
</evidence>
<comment type="subcellular location">
    <subcellularLocation>
        <location evidence="1">Endomembrane system</location>
        <topology evidence="1">Peripheral membrane protein</topology>
    </subcellularLocation>
    <subcellularLocation>
        <location evidence="8">Vacuole membrane</location>
        <topology evidence="8">Peripheral membrane protein</topology>
        <orientation evidence="8">Cytoplasmic side</orientation>
    </subcellularLocation>
</comment>
<dbReference type="Pfam" id="PF23356">
    <property type="entry name" value="TPR_PEP5_VPS11"/>
    <property type="match status" value="1"/>
</dbReference>
<dbReference type="InterPro" id="IPR015943">
    <property type="entry name" value="WD40/YVTN_repeat-like_dom_sf"/>
</dbReference>
<feature type="repeat" description="CHCR" evidence="9">
    <location>
        <begin position="374"/>
        <end position="525"/>
    </location>
</feature>
<proteinExistence type="inferred from homology"/>
<dbReference type="GO" id="GO:0030897">
    <property type="term" value="C:HOPS complex"/>
    <property type="evidence" value="ECO:0007669"/>
    <property type="project" value="UniProtKB-UniRule"/>
</dbReference>
<dbReference type="GO" id="GO:0006904">
    <property type="term" value="P:vesicle docking involved in exocytosis"/>
    <property type="evidence" value="ECO:0007669"/>
    <property type="project" value="TreeGrafter"/>
</dbReference>
<comment type="similarity">
    <text evidence="8">Belongs to the VPS11 family.</text>
</comment>
<evidence type="ECO:0000313" key="11">
    <source>
        <dbReference type="EMBL" id="TIB81720.1"/>
    </source>
</evidence>
<dbReference type="Gene3D" id="2.130.10.10">
    <property type="entry name" value="YVTN repeat-like/Quinoprotein amine dehydrogenase"/>
    <property type="match status" value="1"/>
</dbReference>
<evidence type="ECO:0000256" key="9">
    <source>
        <dbReference type="PROSITE-ProRule" id="PRU01006"/>
    </source>
</evidence>
<evidence type="ECO:0000256" key="5">
    <source>
        <dbReference type="ARBA" id="ARBA00022833"/>
    </source>
</evidence>
<evidence type="ECO:0000256" key="8">
    <source>
        <dbReference type="PIRNR" id="PIRNR007860"/>
    </source>
</evidence>
<reference evidence="11 12" key="1">
    <citation type="submission" date="2019-03" db="EMBL/GenBank/DDBJ databases">
        <title>Sequencing 25 genomes of Wallemia mellicola.</title>
        <authorList>
            <person name="Gostincar C."/>
        </authorList>
    </citation>
    <scope>NUCLEOTIDE SEQUENCE [LARGE SCALE GENOMIC DNA]</scope>
    <source>
        <strain evidence="11 12">EXF-6152</strain>
    </source>
</reference>
<accession>A0A4T0MEV1</accession>
<dbReference type="GO" id="GO:0030674">
    <property type="term" value="F:protein-macromolecule adaptor activity"/>
    <property type="evidence" value="ECO:0007669"/>
    <property type="project" value="TreeGrafter"/>
</dbReference>
<dbReference type="InterPro" id="IPR016024">
    <property type="entry name" value="ARM-type_fold"/>
</dbReference>
<dbReference type="GO" id="GO:0033263">
    <property type="term" value="C:CORVET complex"/>
    <property type="evidence" value="ECO:0007669"/>
    <property type="project" value="UniProtKB-UniRule"/>
</dbReference>
<keyword evidence="4" id="KW-0863">Zinc-finger</keyword>
<dbReference type="GO" id="GO:0007032">
    <property type="term" value="P:endosome organization"/>
    <property type="evidence" value="ECO:0007669"/>
    <property type="project" value="TreeGrafter"/>
</dbReference>
<dbReference type="PIRSF" id="PIRSF007860">
    <property type="entry name" value="VPS11"/>
    <property type="match status" value="1"/>
</dbReference>
<keyword evidence="5" id="KW-0862">Zinc</keyword>
<evidence type="ECO:0000256" key="6">
    <source>
        <dbReference type="ARBA" id="ARBA00022927"/>
    </source>
</evidence>
<dbReference type="GO" id="GO:0007033">
    <property type="term" value="P:vacuole organization"/>
    <property type="evidence" value="ECO:0007669"/>
    <property type="project" value="TreeGrafter"/>
</dbReference>
<evidence type="ECO:0000313" key="12">
    <source>
        <dbReference type="Proteomes" id="UP000310685"/>
    </source>
</evidence>
<dbReference type="GO" id="GO:0006886">
    <property type="term" value="P:intracellular protein transport"/>
    <property type="evidence" value="ECO:0007669"/>
    <property type="project" value="UniProtKB-UniRule"/>
</dbReference>
<organism evidence="11 12">
    <name type="scientific">Wallemia mellicola</name>
    <dbReference type="NCBI Taxonomy" id="1708541"/>
    <lineage>
        <taxon>Eukaryota</taxon>
        <taxon>Fungi</taxon>
        <taxon>Dikarya</taxon>
        <taxon>Basidiomycota</taxon>
        <taxon>Wallemiomycotina</taxon>
        <taxon>Wallemiomycetes</taxon>
        <taxon>Wallemiales</taxon>
        <taxon>Wallemiaceae</taxon>
        <taxon>Wallemia</taxon>
    </lineage>
</organism>
<evidence type="ECO:0000256" key="7">
    <source>
        <dbReference type="ARBA" id="ARBA00023136"/>
    </source>
</evidence>
<sequence length="955" mass="110038">MSIKQNWKSLHFFDCSLEASTFESWDDCLMTSSDQFTIKIRRDGTIFQYNSKFELINTWIGFQDSRCLHLSIANDTLIALAENTSNYPVIKCWNLLDSSKLLYNSVLEHNDEPHPISAFTISEDMSIAAIGLANGNMIIIHNLKDTIQTSEQFKSFRINLAIKEPITDLLFSRSENSLFILSPSSLLVSRFDSKGGYTISPLDDIGSQLNCLQMSPINSASVVVARDEALYLYGLEGRRATYALEGEKTFIKRFFKYIVLCMPSKSKPSVNSVTIIDLKFKYIAYKGDIAENVCEVLISGNKLHVLCDDGKVYTLHEKSVFSKLELLYKSNYYLLAFDIVADSKLEKYIEMDVHKRYADYLYQKNDYDLATQEYCKTIGYVEPSSIIRKFLDHQRIHDLVKYLQEVHYKGNANPDYTTLLLNCLIKIKDIDCLDSFITQSNNDNQVQFDLQTAVRVLRQAGYINHALQLSTTYLRHDDVLKIQIEDRKDWDAALKYLSRLSPDNVENYLHHYGRLLLEYNCQVTTHLLIELCSGSYRPKNADSDVTDQLSLRKSKFNSIAANTINYIGFNASNSSRNSSTEEDDVYKPPSPLKYFSQFINYPNQLIIFIESIMKLRFGIEFTSDNIIIKEVQSIYDEQNFNNVSASLNTILELYVQEAGASESLEIQRELHSKALMLIDNYERIPIDLNHALMICTIESFDEGKVKLWKFLEAYEEIIYHHMAQADTSTNREDEERSTDAIFESIKNFGKFVPRMYLVVLDFLSNNIEGHNNRTVIQNLLELIDNVRDEFTKKHMNDEVIRLPQMSEIVQILSKPGVHNGIVKEWIIRKVKEDEEKTKVDELLLMSYKEETIKKENQIKELNDVNKAQTFQNTRCSSTGERLELPAIHFACGHSFNMSVLADNETECPICARSHGMIRELRRNQKDLLEKHDTFIKGVSNEGFKLISSNFANKLF</sequence>
<dbReference type="AlphaFoldDB" id="A0A4T0MEV1"/>
<dbReference type="Pfam" id="PF23341">
    <property type="entry name" value="PEP5_VPS11_N"/>
    <property type="match status" value="1"/>
</dbReference>
<gene>
    <name evidence="11" type="ORF">E3Q22_00782</name>
</gene>
<comment type="caution">
    <text evidence="11">The sequence shown here is derived from an EMBL/GenBank/DDBJ whole genome shotgun (WGS) entry which is preliminary data.</text>
</comment>
<dbReference type="InterPro" id="IPR000547">
    <property type="entry name" value="Clathrin_H-chain/VPS_repeat"/>
</dbReference>
<dbReference type="PANTHER" id="PTHR23323">
    <property type="entry name" value="VACUOLAR PROTEIN SORTING-ASSOCIATED PROTEIN"/>
    <property type="match status" value="1"/>
</dbReference>
<keyword evidence="3" id="KW-0479">Metal-binding</keyword>
<dbReference type="SUPFAM" id="SSF50978">
    <property type="entry name" value="WD40 repeat-like"/>
    <property type="match status" value="1"/>
</dbReference>
<keyword evidence="6 8" id="KW-0653">Protein transport</keyword>
<keyword evidence="7 8" id="KW-0472">Membrane</keyword>
<dbReference type="PANTHER" id="PTHR23323:SF24">
    <property type="entry name" value="VACUOLAR PROTEIN SORTING-ASSOCIATED PROTEIN 11 HOMOLOG"/>
    <property type="match status" value="1"/>
</dbReference>
<protein>
    <recommendedName>
        <fullName evidence="8">E3 ubiquitin-protein ligase PEP5</fullName>
        <ecNumber evidence="8">2.3.2.27</ecNumber>
    </recommendedName>
</protein>
<keyword evidence="8" id="KW-0926">Vacuole</keyword>
<evidence type="ECO:0000256" key="2">
    <source>
        <dbReference type="ARBA" id="ARBA00022448"/>
    </source>
</evidence>
<dbReference type="GO" id="GO:0048284">
    <property type="term" value="P:organelle fusion"/>
    <property type="evidence" value="ECO:0007669"/>
    <property type="project" value="TreeGrafter"/>
</dbReference>
<dbReference type="GO" id="GO:0008270">
    <property type="term" value="F:zinc ion binding"/>
    <property type="evidence" value="ECO:0007669"/>
    <property type="project" value="UniProtKB-KW"/>
</dbReference>
<name>A0A4T0MEV1_9BASI</name>
<evidence type="ECO:0000256" key="3">
    <source>
        <dbReference type="ARBA" id="ARBA00022723"/>
    </source>
</evidence>
<evidence type="ECO:0000259" key="10">
    <source>
        <dbReference type="Pfam" id="PF23341"/>
    </source>
</evidence>
<dbReference type="PROSITE" id="PS50236">
    <property type="entry name" value="CHCR"/>
    <property type="match status" value="1"/>
</dbReference>
<dbReference type="Proteomes" id="UP000310685">
    <property type="component" value="Unassembled WGS sequence"/>
</dbReference>
<dbReference type="InterPro" id="IPR016528">
    <property type="entry name" value="VPS11"/>
</dbReference>
<keyword evidence="8" id="KW-0808">Transferase</keyword>
<dbReference type="SUPFAM" id="SSF48371">
    <property type="entry name" value="ARM repeat"/>
    <property type="match status" value="1"/>
</dbReference>
<dbReference type="InterPro" id="IPR057307">
    <property type="entry name" value="PEP5_VPS11_N"/>
</dbReference>
<comment type="subunit">
    <text evidence="8">Component of the homotypic vacuole fusion and vacuole protein sorting (HOPS) complex. Component of the class C core vacuole/endosome tethering (CORVET) complex.</text>
</comment>
<dbReference type="InterPro" id="IPR057308">
    <property type="entry name" value="CHCR_PEP5_VPS11"/>
</dbReference>